<proteinExistence type="predicted"/>
<evidence type="ECO:0000313" key="3">
    <source>
        <dbReference type="Proteomes" id="UP000239757"/>
    </source>
</evidence>
<reference evidence="2 3" key="1">
    <citation type="submission" date="2015-01" db="EMBL/GenBank/DDBJ databases">
        <title>Genome of allotetraploid Gossypium barbadense reveals genomic plasticity and fiber elongation in cotton evolution.</title>
        <authorList>
            <person name="Chen X."/>
            <person name="Liu X."/>
            <person name="Zhao B."/>
            <person name="Zheng H."/>
            <person name="Hu Y."/>
            <person name="Lu G."/>
            <person name="Yang C."/>
            <person name="Chen J."/>
            <person name="Shan C."/>
            <person name="Zhang L."/>
            <person name="Zhou Y."/>
            <person name="Wang L."/>
            <person name="Guo W."/>
            <person name="Bai Y."/>
            <person name="Ruan J."/>
            <person name="Shangguan X."/>
            <person name="Mao Y."/>
            <person name="Jiang J."/>
            <person name="Zhu Y."/>
            <person name="Lei J."/>
            <person name="Kang H."/>
            <person name="Chen S."/>
            <person name="He X."/>
            <person name="Wang R."/>
            <person name="Wang Y."/>
            <person name="Chen J."/>
            <person name="Wang L."/>
            <person name="Yu S."/>
            <person name="Wang B."/>
            <person name="Wei J."/>
            <person name="Song S."/>
            <person name="Lu X."/>
            <person name="Gao Z."/>
            <person name="Gu W."/>
            <person name="Deng X."/>
            <person name="Ma D."/>
            <person name="Wang S."/>
            <person name="Liang W."/>
            <person name="Fang L."/>
            <person name="Cai C."/>
            <person name="Zhu X."/>
            <person name="Zhou B."/>
            <person name="Zhang Y."/>
            <person name="Chen Z."/>
            <person name="Xu S."/>
            <person name="Zhu R."/>
            <person name="Wang S."/>
            <person name="Zhang T."/>
            <person name="Zhao G."/>
        </authorList>
    </citation>
    <scope>NUCLEOTIDE SEQUENCE [LARGE SCALE GENOMIC DNA]</scope>
    <source>
        <strain evidence="3">cv. Xinhai21</strain>
        <tissue evidence="2">Leaf</tissue>
    </source>
</reference>
<evidence type="ECO:0000256" key="1">
    <source>
        <dbReference type="SAM" id="MobiDB-lite"/>
    </source>
</evidence>
<protein>
    <submittedName>
        <fullName evidence="2">Uncharacterized protein</fullName>
    </submittedName>
</protein>
<evidence type="ECO:0000313" key="2">
    <source>
        <dbReference type="EMBL" id="PPR81202.1"/>
    </source>
</evidence>
<dbReference type="Proteomes" id="UP000239757">
    <property type="component" value="Unassembled WGS sequence"/>
</dbReference>
<feature type="region of interest" description="Disordered" evidence="1">
    <location>
        <begin position="1"/>
        <end position="30"/>
    </location>
</feature>
<sequence length="100" mass="11536">MTGEKVKSDLSTVLDYQTNDGVEPGREKPERGKKVQFEYLLMSIRPMKQLEVKLKEWLEVATRRGKISLKGVLREQYPSNVFVAAKCQESTTTEKMNKEK</sequence>
<name>A0A2P5VQT5_GOSBA</name>
<gene>
    <name evidence="2" type="ORF">GOBAR_AA39512</name>
</gene>
<dbReference type="AlphaFoldDB" id="A0A2P5VQT5"/>
<dbReference type="EMBL" id="KZ671446">
    <property type="protein sequence ID" value="PPR81202.1"/>
    <property type="molecule type" value="Genomic_DNA"/>
</dbReference>
<accession>A0A2P5VQT5</accession>
<feature type="compositionally biased region" description="Polar residues" evidence="1">
    <location>
        <begin position="9"/>
        <end position="20"/>
    </location>
</feature>
<organism evidence="2 3">
    <name type="scientific">Gossypium barbadense</name>
    <name type="common">Sea Island cotton</name>
    <name type="synonym">Hibiscus barbadensis</name>
    <dbReference type="NCBI Taxonomy" id="3634"/>
    <lineage>
        <taxon>Eukaryota</taxon>
        <taxon>Viridiplantae</taxon>
        <taxon>Streptophyta</taxon>
        <taxon>Embryophyta</taxon>
        <taxon>Tracheophyta</taxon>
        <taxon>Spermatophyta</taxon>
        <taxon>Magnoliopsida</taxon>
        <taxon>eudicotyledons</taxon>
        <taxon>Gunneridae</taxon>
        <taxon>Pentapetalae</taxon>
        <taxon>rosids</taxon>
        <taxon>malvids</taxon>
        <taxon>Malvales</taxon>
        <taxon>Malvaceae</taxon>
        <taxon>Malvoideae</taxon>
        <taxon>Gossypium</taxon>
    </lineage>
</organism>